<protein>
    <recommendedName>
        <fullName evidence="7">Alpha-2-macroglobulin</fullName>
    </recommendedName>
</protein>
<dbReference type="Pfam" id="PF01835">
    <property type="entry name" value="MG2"/>
    <property type="match status" value="1"/>
</dbReference>
<evidence type="ECO:0000313" key="6">
    <source>
        <dbReference type="Proteomes" id="UP000294593"/>
    </source>
</evidence>
<sequence>MHTAQGTAVHAADAHGADAVVAQRSRWPGLTGALAALCLSAASAHAATVLRANPQGEVRQLRQFSVTFDQAAVPLGDGAAAAPFKVTCQGDAPAGTGRWANERTWTYNFEADVGPGVRCVAEPMPGWRGQPVRFQTGGPAVLRSTPARGTVHEDATFLLRLNGRVDEASVRSHARCEVEGIGERIPVQLLGGAVREAVLKQQHVAPADAERTLLLACQRPLPPGARMRLVWGQGIASQGAHPVLSRQDQVFDFTVRAAFTAEFSCERERAQKPCMPLRPLLLNFSAEVPRKLAEQVRLKPASGEAIAPFFAPDDRETEVSQLRFKAPLPESTAFTLVLPKALRDVDGRELANAGSFPLKVATAEMPPLAKFAAAPFGVVELLGEPGQPPLVPLTVRHVERQLQVKGSGPLGVKSQAVTADRGDREILQWMAKVQRHHESSFSARELGRPKAEWLEWVMDTVTDEEGGPKRVQRERRIGSRELSLLDGVKASQTLTVPSADAKDPRPFEVVGIPLSGPGYHVVEVSSPRLGAALLAQPAPMYVRTGVLVSNLSVHAKLGRDNALVWVTSLDKGKPVRDADVGVSDCTGTRLWSGRTDAQGLARIEQRLVVRRDAQCLVSEGLFVTARHALGEGPFKGQTDLAFVFTDWQKGIEPWRFNHPTQSPGEEGVPVSVRAHTVLDRSLLRAGETLSMKHLLRAETARGLGAVPRAQWPDKLIVTHLGSGTQFTQALSWSDRQQALSNWTIPKDARLGQYDIDLEGPSPAGRRMLNSGSFRVEAFRVPLVDARLMAPKGVQIAPREVALGVQLRYLSGGGMAQSGARLTAVMRERTPSFPGYEAYRFDAPAVRGAQGSDAADGSSGDGEAQPSRWADRMVADKLPVATDREGAATVTLAKLPPVRVPSDLHAELSYTDPNGEVQTVARTVPLWPSAVVLGLRTPSWVGSGRGEAGAMRFQVVALDTQGRPLAQQKVAVQARVVQTLSHRKRIVGGFYAYDNREDITELGEVCAGQTDARGLLLCETRFAQAGEVELVAQSQDSQSRRAQAAASVWVTRQGEVWFGQDNDDRMDVLPEQGSVEPGQTARLQVRMPFREATAWVTIEREGIIDTRVMSLSGKDPVIELPIPKGRKGADGEVQSWAPNVYVSVMAVRGRLRDVPWYSLFTWGWREPWAWAKAFWYEGREYQAPTALVDLSRPACKLGVASLQVGVADHALKVEVLPDQPQYSVRQTATARVRVTQGGRPVQGDIAFAAVDEGLLALSDNASWQVLDAFFQPRPWGVETSTAQNEIIGRRHFGRKAVAAGGGGGQGATRELLDTLLIWRGSVPLDARGEAVVKVPINDALTRFKLVAVATSGLSRYGTGSASIRVTQDLQALPGLPPLVREGDRFEAIATLRNTTARAMKVSASLVGQGAAAETGVAPVALKLPAQQLDIPPDGAREVRWPVEVPQGVATLRWTLSVEEAQGKAGVAGAAAARDRVLVTQSVQPAVPIQVRQSTLVQLGAAPLSLAVAPPPEAVLSGPPGASRAQGGLRIALQPTLGGGLPGVKRFFERYPHTCLEQQASRAIGLRDAQRWDELMQQLPTHLDGDGLAAYFPLQEGAGPQGSVALTAYLLSISHEAGWRLPDEARERLLTGLSDVVQGRTRRSTWAPSGVAQAVVNDVQRVSALDALTRHGRADARMLDTVSPTLGDWPTSAVIQWWQVLQRLPAAPSREARMKEAEQTLRSRLTYSGTTLRFATEAQDFWWWTMDSADANAARLILAVRQLPAWKDELPRLVVGALGRQRNGAWLTTPANAWGTLALERFGQQTERTPISGRSVVKLAAAEATLDWASAPTGQVLALPWPVQAVKGGAPASQPLQLRQDGTGAPWATVQALSAVPLKAPVQAGYTVRRTVSVVDAPNSARPSERGAPYARGTVLRVTLEIDAQADMNWVAVQDPIPGGATLLGSGLGRDSQQATRGEQTAGAWPSHVERAQDAWRAYYAFLPKGRHRVDYTVRLNNPGRFTVPPTRVEAMYAPDSFGESPQPSVEVAP</sequence>
<dbReference type="Pfam" id="PF07703">
    <property type="entry name" value="A2M_BRD"/>
    <property type="match status" value="1"/>
</dbReference>
<dbReference type="OrthoDB" id="9767116at2"/>
<feature type="domain" description="Alpha-2-macroglobulin bait region" evidence="3">
    <location>
        <begin position="1065"/>
        <end position="1256"/>
    </location>
</feature>
<evidence type="ECO:0000259" key="4">
    <source>
        <dbReference type="SMART" id="SM01360"/>
    </source>
</evidence>
<evidence type="ECO:0000259" key="3">
    <source>
        <dbReference type="SMART" id="SM01359"/>
    </source>
</evidence>
<dbReference type="PANTHER" id="PTHR40094:SF1">
    <property type="entry name" value="UBIQUITIN DOMAIN-CONTAINING PROTEIN"/>
    <property type="match status" value="1"/>
</dbReference>
<evidence type="ECO:0000256" key="2">
    <source>
        <dbReference type="SAM" id="MobiDB-lite"/>
    </source>
</evidence>
<dbReference type="Pfam" id="PF11974">
    <property type="entry name" value="bMG3"/>
    <property type="match status" value="1"/>
</dbReference>
<dbReference type="Pfam" id="PF17973">
    <property type="entry name" value="bMG10"/>
    <property type="match status" value="1"/>
</dbReference>
<name>A0A4R6REB7_9BURK</name>
<dbReference type="GO" id="GO:0004866">
    <property type="term" value="F:endopeptidase inhibitor activity"/>
    <property type="evidence" value="ECO:0007669"/>
    <property type="project" value="InterPro"/>
</dbReference>
<proteinExistence type="inferred from homology"/>
<feature type="compositionally biased region" description="Low complexity" evidence="2">
    <location>
        <begin position="847"/>
        <end position="861"/>
    </location>
</feature>
<evidence type="ECO:0000256" key="1">
    <source>
        <dbReference type="ARBA" id="ARBA00010556"/>
    </source>
</evidence>
<dbReference type="SUPFAM" id="SSF48239">
    <property type="entry name" value="Terpenoid cyclases/Protein prenyltransferases"/>
    <property type="match status" value="1"/>
</dbReference>
<reference evidence="5 6" key="1">
    <citation type="submission" date="2019-03" db="EMBL/GenBank/DDBJ databases">
        <title>Genomic Encyclopedia of Type Strains, Phase IV (KMG-IV): sequencing the most valuable type-strain genomes for metagenomic binning, comparative biology and taxonomic classification.</title>
        <authorList>
            <person name="Goeker M."/>
        </authorList>
    </citation>
    <scope>NUCLEOTIDE SEQUENCE [LARGE SCALE GENOMIC DNA]</scope>
    <source>
        <strain evidence="5 6">DSM 11901</strain>
    </source>
</reference>
<dbReference type="PANTHER" id="PTHR40094">
    <property type="entry name" value="ALPHA-2-MACROGLOBULIN HOMOLOG"/>
    <property type="match status" value="1"/>
</dbReference>
<organism evidence="5 6">
    <name type="scientific">Aquabacterium commune</name>
    <dbReference type="NCBI Taxonomy" id="70586"/>
    <lineage>
        <taxon>Bacteria</taxon>
        <taxon>Pseudomonadati</taxon>
        <taxon>Pseudomonadota</taxon>
        <taxon>Betaproteobacteria</taxon>
        <taxon>Burkholderiales</taxon>
        <taxon>Aquabacterium</taxon>
    </lineage>
</organism>
<dbReference type="RefSeq" id="WP_133607686.1">
    <property type="nucleotide sequence ID" value="NZ_SNXW01000003.1"/>
</dbReference>
<comment type="caution">
    <text evidence="5">The sequence shown here is derived from an EMBL/GenBank/DDBJ whole genome shotgun (WGS) entry which is preliminary data.</text>
</comment>
<gene>
    <name evidence="5" type="ORF">EV672_103148</name>
</gene>
<dbReference type="InterPro" id="IPR001599">
    <property type="entry name" value="Macroglobln_a2"/>
</dbReference>
<dbReference type="InterPro" id="IPR011625">
    <property type="entry name" value="A2M_N_BRD"/>
</dbReference>
<dbReference type="SMART" id="SM01360">
    <property type="entry name" value="A2M"/>
    <property type="match status" value="1"/>
</dbReference>
<dbReference type="InterPro" id="IPR002890">
    <property type="entry name" value="MG2"/>
</dbReference>
<dbReference type="EMBL" id="SNXW01000003">
    <property type="protein sequence ID" value="TDP84579.1"/>
    <property type="molecule type" value="Genomic_DNA"/>
</dbReference>
<evidence type="ECO:0008006" key="7">
    <source>
        <dbReference type="Google" id="ProtNLM"/>
    </source>
</evidence>
<dbReference type="InterPro" id="IPR041246">
    <property type="entry name" value="Bact_MG10"/>
</dbReference>
<dbReference type="InterPro" id="IPR021868">
    <property type="entry name" value="Alpha_2_Macroglob_MG3"/>
</dbReference>
<comment type="similarity">
    <text evidence="1">Belongs to the protease inhibitor I39 (alpha-2-macroglobulin) family. Bacterial alpha-2-macroglobulin subfamily.</text>
</comment>
<dbReference type="InterPro" id="IPR051802">
    <property type="entry name" value="YfhM-like"/>
</dbReference>
<feature type="region of interest" description="Disordered" evidence="2">
    <location>
        <begin position="1943"/>
        <end position="1964"/>
    </location>
</feature>
<dbReference type="Proteomes" id="UP000294593">
    <property type="component" value="Unassembled WGS sequence"/>
</dbReference>
<dbReference type="SMART" id="SM01359">
    <property type="entry name" value="A2M_N_2"/>
    <property type="match status" value="1"/>
</dbReference>
<evidence type="ECO:0000313" key="5">
    <source>
        <dbReference type="EMBL" id="TDP84579.1"/>
    </source>
</evidence>
<feature type="domain" description="Alpha-2-macroglobulin" evidence="4">
    <location>
        <begin position="1314"/>
        <end position="1404"/>
    </location>
</feature>
<accession>A0A4R6REB7</accession>
<feature type="region of interest" description="Disordered" evidence="2">
    <location>
        <begin position="847"/>
        <end position="868"/>
    </location>
</feature>
<keyword evidence="6" id="KW-1185">Reference proteome</keyword>
<dbReference type="Pfam" id="PF00207">
    <property type="entry name" value="A2M"/>
    <property type="match status" value="1"/>
</dbReference>
<dbReference type="InterPro" id="IPR008930">
    <property type="entry name" value="Terpenoid_cyclase/PrenylTrfase"/>
</dbReference>